<dbReference type="RefSeq" id="WP_205763127.1">
    <property type="nucleotide sequence ID" value="NZ_JABAGO010000062.1"/>
</dbReference>
<evidence type="ECO:0000256" key="1">
    <source>
        <dbReference type="SAM" id="SignalP"/>
    </source>
</evidence>
<accession>A0A848CTW3</accession>
<feature type="chain" id="PRO_5038472243" evidence="1">
    <location>
        <begin position="18"/>
        <end position="306"/>
    </location>
</feature>
<proteinExistence type="predicted"/>
<keyword evidence="1" id="KW-0732">Signal</keyword>
<evidence type="ECO:0000313" key="2">
    <source>
        <dbReference type="EMBL" id="NMF01005.1"/>
    </source>
</evidence>
<organism evidence="2 3">
    <name type="scientific">Aneurinibacillus aneurinilyticus</name>
    <name type="common">Bacillus aneurinolyticus</name>
    <dbReference type="NCBI Taxonomy" id="1391"/>
    <lineage>
        <taxon>Bacteria</taxon>
        <taxon>Bacillati</taxon>
        <taxon>Bacillota</taxon>
        <taxon>Bacilli</taxon>
        <taxon>Bacillales</taxon>
        <taxon>Paenibacillaceae</taxon>
        <taxon>Aneurinibacillus group</taxon>
        <taxon>Aneurinibacillus</taxon>
    </lineage>
</organism>
<dbReference type="Proteomes" id="UP000561326">
    <property type="component" value="Unassembled WGS sequence"/>
</dbReference>
<sequence length="306" mass="34435">MLAVLMIFTMVPILALAQSSDGQASESSSKTNKAGVLMTQARYDELKALNELPTDVDIEIVDDVAAAEQVKIPEGAVEIKEMVQDDKFVQLLKKQFGPDLQKEIKIDDNTKVIQRVEIEKQWVYPKGYEEPKKETSLIDKINSTLTPSALAICKSPTGGTTASVYYDYYVGGLKEAITKMTYTVNVYEDGFKYNYYLHPVKTTGKFWRANTEYTVKNAKFEFYIRGDDLCSGHRPTKEAYSGTFTPTWTASTNYTSSDVYTFNGDYTNWPALRGDGGPYTRHLLKGDLYHRNTKVASMSASYTTYN</sequence>
<evidence type="ECO:0000313" key="3">
    <source>
        <dbReference type="Proteomes" id="UP000561326"/>
    </source>
</evidence>
<gene>
    <name evidence="2" type="ORF">HF838_22585</name>
</gene>
<feature type="signal peptide" evidence="1">
    <location>
        <begin position="1"/>
        <end position="17"/>
    </location>
</feature>
<dbReference type="EMBL" id="JABAGO010000062">
    <property type="protein sequence ID" value="NMF01005.1"/>
    <property type="molecule type" value="Genomic_DNA"/>
</dbReference>
<protein>
    <submittedName>
        <fullName evidence="2">Uncharacterized protein</fullName>
    </submittedName>
</protein>
<reference evidence="2 3" key="1">
    <citation type="submission" date="2020-04" db="EMBL/GenBank/DDBJ databases">
        <authorList>
            <person name="Hitch T.C.A."/>
            <person name="Wylensek D."/>
            <person name="Clavel T."/>
        </authorList>
    </citation>
    <scope>NUCLEOTIDE SEQUENCE [LARGE SCALE GENOMIC DNA]</scope>
    <source>
        <strain evidence="2 3">WB01_D5_05</strain>
    </source>
</reference>
<dbReference type="AlphaFoldDB" id="A0A848CTW3"/>
<comment type="caution">
    <text evidence="2">The sequence shown here is derived from an EMBL/GenBank/DDBJ whole genome shotgun (WGS) entry which is preliminary data.</text>
</comment>
<name>A0A848CTW3_ANEAE</name>